<comment type="caution">
    <text evidence="2">The sequence shown here is derived from an EMBL/GenBank/DDBJ whole genome shotgun (WGS) entry which is preliminary data.</text>
</comment>
<accession>A0AAV8YSZ5</accession>
<feature type="compositionally biased region" description="Basic and acidic residues" evidence="1">
    <location>
        <begin position="105"/>
        <end position="121"/>
    </location>
</feature>
<name>A0AAV8YSZ5_9CUCU</name>
<evidence type="ECO:0000313" key="2">
    <source>
        <dbReference type="EMBL" id="KAJ8953975.1"/>
    </source>
</evidence>
<organism evidence="2 3">
    <name type="scientific">Rhamnusium bicolor</name>
    <dbReference type="NCBI Taxonomy" id="1586634"/>
    <lineage>
        <taxon>Eukaryota</taxon>
        <taxon>Metazoa</taxon>
        <taxon>Ecdysozoa</taxon>
        <taxon>Arthropoda</taxon>
        <taxon>Hexapoda</taxon>
        <taxon>Insecta</taxon>
        <taxon>Pterygota</taxon>
        <taxon>Neoptera</taxon>
        <taxon>Endopterygota</taxon>
        <taxon>Coleoptera</taxon>
        <taxon>Polyphaga</taxon>
        <taxon>Cucujiformia</taxon>
        <taxon>Chrysomeloidea</taxon>
        <taxon>Cerambycidae</taxon>
        <taxon>Lepturinae</taxon>
        <taxon>Rhagiini</taxon>
        <taxon>Rhamnusium</taxon>
    </lineage>
</organism>
<gene>
    <name evidence="2" type="ORF">NQ314_007168</name>
</gene>
<evidence type="ECO:0000313" key="3">
    <source>
        <dbReference type="Proteomes" id="UP001162156"/>
    </source>
</evidence>
<dbReference type="AlphaFoldDB" id="A0AAV8YSZ5"/>
<reference evidence="2" key="1">
    <citation type="journal article" date="2023" name="Insect Mol. Biol.">
        <title>Genome sequencing provides insights into the evolution of gene families encoding plant cell wall-degrading enzymes in longhorned beetles.</title>
        <authorList>
            <person name="Shin N.R."/>
            <person name="Okamura Y."/>
            <person name="Kirsch R."/>
            <person name="Pauchet Y."/>
        </authorList>
    </citation>
    <scope>NUCLEOTIDE SEQUENCE</scope>
    <source>
        <strain evidence="2">RBIC_L_NR</strain>
    </source>
</reference>
<dbReference type="Proteomes" id="UP001162156">
    <property type="component" value="Unassembled WGS sequence"/>
</dbReference>
<proteinExistence type="predicted"/>
<protein>
    <submittedName>
        <fullName evidence="2">Uncharacterized protein</fullName>
    </submittedName>
</protein>
<evidence type="ECO:0000256" key="1">
    <source>
        <dbReference type="SAM" id="MobiDB-lite"/>
    </source>
</evidence>
<feature type="region of interest" description="Disordered" evidence="1">
    <location>
        <begin position="94"/>
        <end position="126"/>
    </location>
</feature>
<sequence>MLQDNKALLSQVNCNYCPVPYYTYQPASVIETDNHILYWNRTIHTDRHIPNNRPDIMFTNRQTWQTYLIDITIPLPENIEKKYREKNLKVLTPGRRGKGYVATGRSEHNTNSDWGHRRDTSHTQACSSRFRNKRKRLYYDAKGSFD</sequence>
<keyword evidence="3" id="KW-1185">Reference proteome</keyword>
<dbReference type="EMBL" id="JANEYF010001942">
    <property type="protein sequence ID" value="KAJ8953975.1"/>
    <property type="molecule type" value="Genomic_DNA"/>
</dbReference>